<evidence type="ECO:0000313" key="1">
    <source>
        <dbReference type="EMBL" id="MBP2002183.1"/>
    </source>
</evidence>
<dbReference type="Proteomes" id="UP001519288">
    <property type="component" value="Unassembled WGS sequence"/>
</dbReference>
<dbReference type="InterPro" id="IPR014199">
    <property type="entry name" value="Spore_YtxC"/>
</dbReference>
<name>A0ABS4JKE5_9BACL</name>
<evidence type="ECO:0000313" key="2">
    <source>
        <dbReference type="Proteomes" id="UP001519288"/>
    </source>
</evidence>
<protein>
    <submittedName>
        <fullName evidence="1">Sporulation protein YtxC</fullName>
    </submittedName>
</protein>
<keyword evidence="2" id="KW-1185">Reference proteome</keyword>
<reference evidence="1 2" key="1">
    <citation type="submission" date="2021-03" db="EMBL/GenBank/DDBJ databases">
        <title>Genomic Encyclopedia of Type Strains, Phase IV (KMG-IV): sequencing the most valuable type-strain genomes for metagenomic binning, comparative biology and taxonomic classification.</title>
        <authorList>
            <person name="Goeker M."/>
        </authorList>
    </citation>
    <scope>NUCLEOTIDE SEQUENCE [LARGE SCALE GENOMIC DNA]</scope>
    <source>
        <strain evidence="1 2">DSM 26806</strain>
    </source>
</reference>
<accession>A0ABS4JKE5</accession>
<organism evidence="1 2">
    <name type="scientific">Paenibacillus shirakamiensis</name>
    <dbReference type="NCBI Taxonomy" id="1265935"/>
    <lineage>
        <taxon>Bacteria</taxon>
        <taxon>Bacillati</taxon>
        <taxon>Bacillota</taxon>
        <taxon>Bacilli</taxon>
        <taxon>Bacillales</taxon>
        <taxon>Paenibacillaceae</taxon>
        <taxon>Paenibacillus</taxon>
    </lineage>
</organism>
<dbReference type="RefSeq" id="WP_209864776.1">
    <property type="nucleotide sequence ID" value="NZ_JAGGLD010000006.1"/>
</dbReference>
<proteinExistence type="predicted"/>
<dbReference type="Pfam" id="PF08812">
    <property type="entry name" value="YtxC"/>
    <property type="match status" value="1"/>
</dbReference>
<gene>
    <name evidence="1" type="ORF">J2Z69_003240</name>
</gene>
<sequence length="303" mass="35215">MDFLIVTATAGSKGEAERFYRHIRRKVKGLYRDKSGFGLRYNSEEGIARVIFEGDETSYGFAKRSIATREKVSHALAEYVIEEKEVDIIKRLISKEYDVADTIKRTSIENTCIRLLSSEEEGSENRQRRVKQLASQFRNFIEEYAIIHVEGFLSFRMKEYLDKIRETIDFAVEEYILDKQYEEFITLLQYFVHFQETQIPIVHLMHKGGGEFTIIDDMGTPIDASRVEGVIARMTDHDLELEDVIVSSLITLSPKKIVIHTRDPDIQMISTIRQIFGDKIEMCGYCPECRLYLNGERNHGHHQ</sequence>
<comment type="caution">
    <text evidence="1">The sequence shown here is derived from an EMBL/GenBank/DDBJ whole genome shotgun (WGS) entry which is preliminary data.</text>
</comment>
<dbReference type="EMBL" id="JAGGLD010000006">
    <property type="protein sequence ID" value="MBP2002183.1"/>
    <property type="molecule type" value="Genomic_DNA"/>
</dbReference>